<dbReference type="AlphaFoldDB" id="A0A644Z135"/>
<protein>
    <submittedName>
        <fullName evidence="1">Uncharacterized protein</fullName>
    </submittedName>
</protein>
<name>A0A644Z135_9ZZZZ</name>
<accession>A0A644Z135</accession>
<evidence type="ECO:0000313" key="1">
    <source>
        <dbReference type="EMBL" id="MPM34008.1"/>
    </source>
</evidence>
<sequence length="246" mass="26240">MKIGQVFPSVHFSPERLHQLLGLSLHQAAVAGIPNPYHKFVAPHSPEDVGLAKYPAQGSGQQTQGVVAGGMAQAVVNHLEAVQIHEQKHAAAAGAQGVFHSAPALLPVIQTCERVHRRLFPQSQGFAVLLVDIGEAADEQFPSTLGTRKRNAAPAVIGAALSADMGLQQGGPLGRPPGKLELHFLQLGLGLGMNQGLPELSRRHSRAPRYVPSAPPQRINLPFFQIIFKHQMCHVGQGEAVALLTQ</sequence>
<gene>
    <name evidence="1" type="ORF">SDC9_80589</name>
</gene>
<reference evidence="1" key="1">
    <citation type="submission" date="2019-08" db="EMBL/GenBank/DDBJ databases">
        <authorList>
            <person name="Kucharzyk K."/>
            <person name="Murdoch R.W."/>
            <person name="Higgins S."/>
            <person name="Loffler F."/>
        </authorList>
    </citation>
    <scope>NUCLEOTIDE SEQUENCE</scope>
</reference>
<comment type="caution">
    <text evidence="1">The sequence shown here is derived from an EMBL/GenBank/DDBJ whole genome shotgun (WGS) entry which is preliminary data.</text>
</comment>
<proteinExistence type="predicted"/>
<dbReference type="EMBL" id="VSSQ01006837">
    <property type="protein sequence ID" value="MPM34008.1"/>
    <property type="molecule type" value="Genomic_DNA"/>
</dbReference>
<organism evidence="1">
    <name type="scientific">bioreactor metagenome</name>
    <dbReference type="NCBI Taxonomy" id="1076179"/>
    <lineage>
        <taxon>unclassified sequences</taxon>
        <taxon>metagenomes</taxon>
        <taxon>ecological metagenomes</taxon>
    </lineage>
</organism>